<feature type="domain" description="Ig-like" evidence="3">
    <location>
        <begin position="22"/>
        <end position="64"/>
    </location>
</feature>
<dbReference type="PROSITE" id="PS50835">
    <property type="entry name" value="IG_LIKE"/>
    <property type="match status" value="2"/>
</dbReference>
<dbReference type="GeneID" id="108510515"/>
<dbReference type="SMART" id="SM00409">
    <property type="entry name" value="IG"/>
    <property type="match status" value="3"/>
</dbReference>
<dbReference type="RefSeq" id="XP_017695685.1">
    <property type="nucleotide sequence ID" value="XM_017840196.1"/>
</dbReference>
<dbReference type="Pfam" id="PF13895">
    <property type="entry name" value="Ig_2"/>
    <property type="match status" value="2"/>
</dbReference>
<dbReference type="PANTHER" id="PTHR11481">
    <property type="entry name" value="IMMUNOGLOBULIN FC RECEPTOR"/>
    <property type="match status" value="1"/>
</dbReference>
<name>A0A6J0J9P2_9PASS</name>
<dbReference type="SUPFAM" id="SSF48726">
    <property type="entry name" value="Immunoglobulin"/>
    <property type="match status" value="3"/>
</dbReference>
<dbReference type="GO" id="GO:0004888">
    <property type="term" value="F:transmembrane signaling receptor activity"/>
    <property type="evidence" value="ECO:0007669"/>
    <property type="project" value="TreeGrafter"/>
</dbReference>
<dbReference type="InterPro" id="IPR003599">
    <property type="entry name" value="Ig_sub"/>
</dbReference>
<dbReference type="InterPro" id="IPR003598">
    <property type="entry name" value="Ig_sub2"/>
</dbReference>
<proteinExistence type="predicted"/>
<organism evidence="4 5">
    <name type="scientific">Lepidothrix coronata</name>
    <name type="common">blue-crowned manakin</name>
    <dbReference type="NCBI Taxonomy" id="321398"/>
    <lineage>
        <taxon>Eukaryota</taxon>
        <taxon>Metazoa</taxon>
        <taxon>Chordata</taxon>
        <taxon>Craniata</taxon>
        <taxon>Vertebrata</taxon>
        <taxon>Euteleostomi</taxon>
        <taxon>Archelosauria</taxon>
        <taxon>Archosauria</taxon>
        <taxon>Dinosauria</taxon>
        <taxon>Saurischia</taxon>
        <taxon>Theropoda</taxon>
        <taxon>Coelurosauria</taxon>
        <taxon>Aves</taxon>
        <taxon>Neognathae</taxon>
        <taxon>Neoaves</taxon>
        <taxon>Telluraves</taxon>
        <taxon>Australaves</taxon>
        <taxon>Passeriformes</taxon>
        <taxon>Pipridae</taxon>
        <taxon>Lepidothrix</taxon>
    </lineage>
</organism>
<evidence type="ECO:0000256" key="1">
    <source>
        <dbReference type="ARBA" id="ARBA00022729"/>
    </source>
</evidence>
<keyword evidence="1" id="KW-0732">Signal</keyword>
<dbReference type="OrthoDB" id="6151406at2759"/>
<dbReference type="InterPro" id="IPR050488">
    <property type="entry name" value="Ig_Fc_receptor"/>
</dbReference>
<dbReference type="GO" id="GO:0006955">
    <property type="term" value="P:immune response"/>
    <property type="evidence" value="ECO:0007669"/>
    <property type="project" value="TreeGrafter"/>
</dbReference>
<gene>
    <name evidence="5" type="primary">LOC108510515</name>
</gene>
<dbReference type="InterPro" id="IPR013783">
    <property type="entry name" value="Ig-like_fold"/>
</dbReference>
<feature type="non-terminal residue" evidence="5">
    <location>
        <position position="251"/>
    </location>
</feature>
<feature type="domain" description="Ig-like" evidence="3">
    <location>
        <begin position="73"/>
        <end position="156"/>
    </location>
</feature>
<evidence type="ECO:0000313" key="5">
    <source>
        <dbReference type="RefSeq" id="XP_017695685.1"/>
    </source>
</evidence>
<dbReference type="InterPro" id="IPR007110">
    <property type="entry name" value="Ig-like_dom"/>
</dbReference>
<dbReference type="AlphaFoldDB" id="A0A6J0J9P2"/>
<reference evidence="5" key="1">
    <citation type="submission" date="2025-08" db="UniProtKB">
        <authorList>
            <consortium name="RefSeq"/>
        </authorList>
    </citation>
    <scope>IDENTIFICATION</scope>
</reference>
<dbReference type="PANTHER" id="PTHR11481:SF64">
    <property type="entry name" value="FC RECEPTOR-LIKE PROTEIN 4"/>
    <property type="match status" value="1"/>
</dbReference>
<evidence type="ECO:0000256" key="2">
    <source>
        <dbReference type="ARBA" id="ARBA00023157"/>
    </source>
</evidence>
<sequence>MACAQTTQLLLDPPWTPAVLWDEVTLTCQGSGTPGDTTWFRNGRPWGQKGRDSVLVTKEGSYKCHRDGAGFSPTVPVLNEWLVLQVPAGPLLEGDNVTLRCRARNKFITDVRFYHEGKDLKGTELSLPPLQLHHGGRYHCGGKWMRFEVSEQVTVTVRELFPVPVLEGPSEPTEGSPLNLRCLSPPSPLRPRARLLHLFYRDGVLVGGPQGSPQFHVPAVGVSHSGGYTCEVRSGDGSVRKSSARLRVAVR</sequence>
<dbReference type="GO" id="GO:0007166">
    <property type="term" value="P:cell surface receptor signaling pathway"/>
    <property type="evidence" value="ECO:0007669"/>
    <property type="project" value="TreeGrafter"/>
</dbReference>
<keyword evidence="4" id="KW-1185">Reference proteome</keyword>
<protein>
    <submittedName>
        <fullName evidence="5">Fc receptor-like protein 3</fullName>
    </submittedName>
</protein>
<dbReference type="InterPro" id="IPR036179">
    <property type="entry name" value="Ig-like_dom_sf"/>
</dbReference>
<keyword evidence="2" id="KW-1015">Disulfide bond</keyword>
<dbReference type="SMART" id="SM00408">
    <property type="entry name" value="IGc2"/>
    <property type="match status" value="2"/>
</dbReference>
<evidence type="ECO:0000313" key="4">
    <source>
        <dbReference type="Proteomes" id="UP000504624"/>
    </source>
</evidence>
<accession>A0A6J0J9P2</accession>
<dbReference type="Proteomes" id="UP000504624">
    <property type="component" value="Unplaced"/>
</dbReference>
<evidence type="ECO:0000259" key="3">
    <source>
        <dbReference type="PROSITE" id="PS50835"/>
    </source>
</evidence>
<dbReference type="Gene3D" id="2.60.40.10">
    <property type="entry name" value="Immunoglobulins"/>
    <property type="match status" value="3"/>
</dbReference>
<dbReference type="GO" id="GO:0009897">
    <property type="term" value="C:external side of plasma membrane"/>
    <property type="evidence" value="ECO:0007669"/>
    <property type="project" value="TreeGrafter"/>
</dbReference>